<feature type="domain" description="NIPSNAP" evidence="1">
    <location>
        <begin position="14"/>
        <end position="109"/>
    </location>
</feature>
<dbReference type="Gene3D" id="3.30.70.100">
    <property type="match status" value="1"/>
</dbReference>
<dbReference type="Proteomes" id="UP001204151">
    <property type="component" value="Unassembled WGS sequence"/>
</dbReference>
<accession>A0ABT1ZQ86</accession>
<dbReference type="InterPro" id="IPR012577">
    <property type="entry name" value="NIPSNAP"/>
</dbReference>
<dbReference type="EMBL" id="JANUGW010000006">
    <property type="protein sequence ID" value="MCS0582054.1"/>
    <property type="molecule type" value="Genomic_DNA"/>
</dbReference>
<evidence type="ECO:0000313" key="2">
    <source>
        <dbReference type="EMBL" id="MCS0582054.1"/>
    </source>
</evidence>
<name>A0ABT1ZQ86_9BURK</name>
<sequence length="241" mass="27032">MAYDNPPPNDPQVVELRQYTLHPRQRDVLVELFDREFIESQEREGMRVMGQFRDLDDPDRFVWLRGFADMASRARGLQGFYGGPTWAAHRDVANATMIDSDDVLLLRPAWPGAGLAVDPERRAAAKGLVVITVFCLREEAAPALLDFCHEHMAPTLRRAQALAQGWYVTEPSPNNFPRLPVREGEHVLVGATVFKNQAHHDAFLAGGTWQRDDVAPALSQWLTNKPHALRLAPTARSAIHA</sequence>
<organism evidence="2 3">
    <name type="scientific">Massilia pinisoli</name>
    <dbReference type="NCBI Taxonomy" id="1772194"/>
    <lineage>
        <taxon>Bacteria</taxon>
        <taxon>Pseudomonadati</taxon>
        <taxon>Pseudomonadota</taxon>
        <taxon>Betaproteobacteria</taxon>
        <taxon>Burkholderiales</taxon>
        <taxon>Oxalobacteraceae</taxon>
        <taxon>Telluria group</taxon>
        <taxon>Massilia</taxon>
    </lineage>
</organism>
<evidence type="ECO:0000313" key="3">
    <source>
        <dbReference type="Proteomes" id="UP001204151"/>
    </source>
</evidence>
<dbReference type="Pfam" id="PF07978">
    <property type="entry name" value="NIPSNAP"/>
    <property type="match status" value="1"/>
</dbReference>
<protein>
    <submittedName>
        <fullName evidence="2">NIPSNAP family protein</fullName>
    </submittedName>
</protein>
<evidence type="ECO:0000259" key="1">
    <source>
        <dbReference type="Pfam" id="PF07978"/>
    </source>
</evidence>
<reference evidence="2 3" key="1">
    <citation type="submission" date="2022-08" db="EMBL/GenBank/DDBJ databases">
        <title>Reclassification of Massilia species as members of the genera Telluria, Duganella, Pseudoduganella, Mokoshia gen. nov. and Zemynaea gen. nov. using orthogonal and non-orthogonal genome-based approaches.</title>
        <authorList>
            <person name="Bowman J.P."/>
        </authorList>
    </citation>
    <scope>NUCLEOTIDE SEQUENCE [LARGE SCALE GENOMIC DNA]</scope>
    <source>
        <strain evidence="2 3">JCM 31316</strain>
    </source>
</reference>
<keyword evidence="3" id="KW-1185">Reference proteome</keyword>
<comment type="caution">
    <text evidence="2">The sequence shown here is derived from an EMBL/GenBank/DDBJ whole genome shotgun (WGS) entry which is preliminary data.</text>
</comment>
<gene>
    <name evidence="2" type="ORF">NX784_10670</name>
</gene>
<proteinExistence type="predicted"/>
<dbReference type="InterPro" id="IPR011008">
    <property type="entry name" value="Dimeric_a/b-barrel"/>
</dbReference>
<dbReference type="SUPFAM" id="SSF54909">
    <property type="entry name" value="Dimeric alpha+beta barrel"/>
    <property type="match status" value="1"/>
</dbReference>
<dbReference type="RefSeq" id="WP_258816625.1">
    <property type="nucleotide sequence ID" value="NZ_JANUGW010000006.1"/>
</dbReference>